<keyword evidence="2" id="KW-1185">Reference proteome</keyword>
<evidence type="ECO:0000313" key="1">
    <source>
        <dbReference type="EMBL" id="KAK2963676.1"/>
    </source>
</evidence>
<gene>
    <name evidence="1" type="ORF">BLNAU_1241</name>
</gene>
<evidence type="ECO:0000313" key="2">
    <source>
        <dbReference type="Proteomes" id="UP001281761"/>
    </source>
</evidence>
<protein>
    <submittedName>
        <fullName evidence="1">Uncharacterized protein</fullName>
    </submittedName>
</protein>
<comment type="caution">
    <text evidence="1">The sequence shown here is derived from an EMBL/GenBank/DDBJ whole genome shotgun (WGS) entry which is preliminary data.</text>
</comment>
<name>A0ABQ9YIU2_9EUKA</name>
<sequence length="158" mass="17112">MVVACLDDCEHKKGTVQKMMEARVLPVLVLELRKELSVELRIAFQALFDLILMIAGRGTIVLSKHFPTLLALSQDKDSHIAEPVIETIGCAPLLLFTILFLSSSLFSLPSLLSLSSISPTHSLSPLPTIKMTSSAVSQACGETRSPLPLSAPDNQDDE</sequence>
<proteinExistence type="predicted"/>
<dbReference type="Proteomes" id="UP001281761">
    <property type="component" value="Unassembled WGS sequence"/>
</dbReference>
<reference evidence="1 2" key="1">
    <citation type="journal article" date="2022" name="bioRxiv">
        <title>Genomics of Preaxostyla Flagellates Illuminates Evolutionary Transitions and the Path Towards Mitochondrial Loss.</title>
        <authorList>
            <person name="Novak L.V.F."/>
            <person name="Treitli S.C."/>
            <person name="Pyrih J."/>
            <person name="Halakuc P."/>
            <person name="Pipaliya S.V."/>
            <person name="Vacek V."/>
            <person name="Brzon O."/>
            <person name="Soukal P."/>
            <person name="Eme L."/>
            <person name="Dacks J.B."/>
            <person name="Karnkowska A."/>
            <person name="Elias M."/>
            <person name="Hampl V."/>
        </authorList>
    </citation>
    <scope>NUCLEOTIDE SEQUENCE [LARGE SCALE GENOMIC DNA]</scope>
    <source>
        <strain evidence="1">NAU3</strain>
        <tissue evidence="1">Gut</tissue>
    </source>
</reference>
<accession>A0ABQ9YIU2</accession>
<organism evidence="1 2">
    <name type="scientific">Blattamonas nauphoetae</name>
    <dbReference type="NCBI Taxonomy" id="2049346"/>
    <lineage>
        <taxon>Eukaryota</taxon>
        <taxon>Metamonada</taxon>
        <taxon>Preaxostyla</taxon>
        <taxon>Oxymonadida</taxon>
        <taxon>Blattamonas</taxon>
    </lineage>
</organism>
<dbReference type="EMBL" id="JARBJD010000005">
    <property type="protein sequence ID" value="KAK2963676.1"/>
    <property type="molecule type" value="Genomic_DNA"/>
</dbReference>